<dbReference type="SUPFAM" id="SSF53623">
    <property type="entry name" value="MurD-like peptide ligases, catalytic domain"/>
    <property type="match status" value="1"/>
</dbReference>
<dbReference type="GO" id="GO:0005737">
    <property type="term" value="C:cytoplasm"/>
    <property type="evidence" value="ECO:0007669"/>
    <property type="project" value="UniProtKB-SubCell"/>
</dbReference>
<dbReference type="PATRIC" id="fig|394096.3.peg.8324"/>
<dbReference type="InterPro" id="IPR005762">
    <property type="entry name" value="MurD"/>
</dbReference>
<evidence type="ECO:0000313" key="12">
    <source>
        <dbReference type="Proteomes" id="UP000028725"/>
    </source>
</evidence>
<evidence type="ECO:0000313" key="11">
    <source>
        <dbReference type="EMBL" id="KFE60968.1"/>
    </source>
</evidence>
<dbReference type="PANTHER" id="PTHR43692">
    <property type="entry name" value="UDP-N-ACETYLMURAMOYLALANINE--D-GLUTAMATE LIGASE"/>
    <property type="match status" value="1"/>
</dbReference>
<dbReference type="SUPFAM" id="SSF51984">
    <property type="entry name" value="MurCD N-terminal domain"/>
    <property type="match status" value="1"/>
</dbReference>
<dbReference type="Gene3D" id="3.40.1190.10">
    <property type="entry name" value="Mur-like, catalytic domain"/>
    <property type="match status" value="1"/>
</dbReference>
<feature type="binding site" evidence="7">
    <location>
        <begin position="118"/>
        <end position="124"/>
    </location>
    <ligand>
        <name>ATP</name>
        <dbReference type="ChEBI" id="CHEBI:30616"/>
    </ligand>
</feature>
<sequence>MSLALSGQKVLVFGLAKSGVAAIKLLLAQGAQVTALDARDENALGDVARELKAQGVKLVTGATPAGLLEAQQFIVVSPGVPLSLPELEAARIADVPIWGEIELAWRFLSEVPLFGITGTNGKSTTTALTGELFKKGGRRTFVGGNLGLPLAEAALTPKDWDAQVVELSSFQLEGIQQVRPKGAAILNLTPDHIDRYPSHEAYGEAKARIFMNQGPGDFAVVNAEDAHVMRLGLQANVPVYGFSVSGQFAPGGPKLTGMAVAKPSGFRLDFLNEDYTLTNRALRGAHNAQNAMAAALLARLGGVSREAVQAGLDSYPGLPHRMESVRVLDGVEWVNDSKATNVDSVLVALRAFKGDLLLIAGGKGKGAPYKPMVDEGLGKVKVVLTIGKDAETIAAAYQGHAPVHSCGTLDEAVRRARELAKAGDTVLLSPACASYDQFKNFEDRGETFKRLVQAL</sequence>
<feature type="domain" description="Mur ligase central" evidence="10">
    <location>
        <begin position="116"/>
        <end position="297"/>
    </location>
</feature>
<keyword evidence="6 7" id="KW-0067">ATP-binding</keyword>
<keyword evidence="7 8" id="KW-0131">Cell cycle</keyword>
<evidence type="ECO:0000256" key="7">
    <source>
        <dbReference type="HAMAP-Rule" id="MF_00639"/>
    </source>
</evidence>
<evidence type="ECO:0000256" key="6">
    <source>
        <dbReference type="ARBA" id="ARBA00022840"/>
    </source>
</evidence>
<dbReference type="OrthoDB" id="9809796at2"/>
<dbReference type="UniPathway" id="UPA00219"/>
<dbReference type="GO" id="GO:0008764">
    <property type="term" value="F:UDP-N-acetylmuramoylalanine-D-glutamate ligase activity"/>
    <property type="evidence" value="ECO:0007669"/>
    <property type="project" value="UniProtKB-UniRule"/>
</dbReference>
<dbReference type="NCBIfam" id="TIGR01087">
    <property type="entry name" value="murD"/>
    <property type="match status" value="1"/>
</dbReference>
<dbReference type="STRING" id="394096.DB31_4592"/>
<evidence type="ECO:0000259" key="10">
    <source>
        <dbReference type="Pfam" id="PF08245"/>
    </source>
</evidence>
<dbReference type="GO" id="GO:0071555">
    <property type="term" value="P:cell wall organization"/>
    <property type="evidence" value="ECO:0007669"/>
    <property type="project" value="UniProtKB-KW"/>
</dbReference>
<keyword evidence="7 8" id="KW-0132">Cell division</keyword>
<dbReference type="HAMAP" id="MF_00639">
    <property type="entry name" value="MurD"/>
    <property type="match status" value="1"/>
</dbReference>
<dbReference type="EMBL" id="JMCB01000026">
    <property type="protein sequence ID" value="KFE60968.1"/>
    <property type="molecule type" value="Genomic_DNA"/>
</dbReference>
<dbReference type="Proteomes" id="UP000028725">
    <property type="component" value="Unassembled WGS sequence"/>
</dbReference>
<dbReference type="Gene3D" id="3.40.50.720">
    <property type="entry name" value="NAD(P)-binding Rossmann-like Domain"/>
    <property type="match status" value="1"/>
</dbReference>
<dbReference type="PANTHER" id="PTHR43692:SF1">
    <property type="entry name" value="UDP-N-ACETYLMURAMOYLALANINE--D-GLUTAMATE LIGASE"/>
    <property type="match status" value="1"/>
</dbReference>
<comment type="pathway">
    <text evidence="2 7 8">Cell wall biogenesis; peptidoglycan biosynthesis.</text>
</comment>
<comment type="catalytic activity">
    <reaction evidence="7 8">
        <text>UDP-N-acetyl-alpha-D-muramoyl-L-alanine + D-glutamate + ATP = UDP-N-acetyl-alpha-D-muramoyl-L-alanyl-D-glutamate + ADP + phosphate + H(+)</text>
        <dbReference type="Rhea" id="RHEA:16429"/>
        <dbReference type="ChEBI" id="CHEBI:15378"/>
        <dbReference type="ChEBI" id="CHEBI:29986"/>
        <dbReference type="ChEBI" id="CHEBI:30616"/>
        <dbReference type="ChEBI" id="CHEBI:43474"/>
        <dbReference type="ChEBI" id="CHEBI:83898"/>
        <dbReference type="ChEBI" id="CHEBI:83900"/>
        <dbReference type="ChEBI" id="CHEBI:456216"/>
        <dbReference type="EC" id="6.3.2.9"/>
    </reaction>
</comment>
<comment type="function">
    <text evidence="7 8">Cell wall formation. Catalyzes the addition of glutamate to the nucleotide precursor UDP-N-acetylmuramoyl-L-alanine (UMA).</text>
</comment>
<gene>
    <name evidence="7" type="primary">murD</name>
    <name evidence="11" type="ORF">DB31_4592</name>
</gene>
<dbReference type="GO" id="GO:0005524">
    <property type="term" value="F:ATP binding"/>
    <property type="evidence" value="ECO:0007669"/>
    <property type="project" value="UniProtKB-UniRule"/>
</dbReference>
<keyword evidence="7 8" id="KW-0573">Peptidoglycan synthesis</keyword>
<dbReference type="SUPFAM" id="SSF53244">
    <property type="entry name" value="MurD-like peptide ligases, peptide-binding domain"/>
    <property type="match status" value="1"/>
</dbReference>
<name>A0A085VZV5_9BACT</name>
<dbReference type="InterPro" id="IPR036615">
    <property type="entry name" value="Mur_ligase_C_dom_sf"/>
</dbReference>
<dbReference type="Gene3D" id="3.90.190.20">
    <property type="entry name" value="Mur ligase, C-terminal domain"/>
    <property type="match status" value="1"/>
</dbReference>
<evidence type="ECO:0000256" key="1">
    <source>
        <dbReference type="ARBA" id="ARBA00004496"/>
    </source>
</evidence>
<keyword evidence="4 7" id="KW-0436">Ligase</keyword>
<evidence type="ECO:0000256" key="4">
    <source>
        <dbReference type="ARBA" id="ARBA00022598"/>
    </source>
</evidence>
<dbReference type="AlphaFoldDB" id="A0A085VZV5"/>
<evidence type="ECO:0000259" key="9">
    <source>
        <dbReference type="Pfam" id="PF02875"/>
    </source>
</evidence>
<dbReference type="GO" id="GO:0051301">
    <property type="term" value="P:cell division"/>
    <property type="evidence" value="ECO:0007669"/>
    <property type="project" value="UniProtKB-KW"/>
</dbReference>
<proteinExistence type="inferred from homology"/>
<dbReference type="GO" id="GO:0008360">
    <property type="term" value="P:regulation of cell shape"/>
    <property type="evidence" value="ECO:0007669"/>
    <property type="project" value="UniProtKB-KW"/>
</dbReference>
<protein>
    <recommendedName>
        <fullName evidence="7 8">UDP-N-acetylmuramoylalanine--D-glutamate ligase</fullName>
        <ecNumber evidence="7 8">6.3.2.9</ecNumber>
    </recommendedName>
    <alternativeName>
        <fullName evidence="7">D-glutamic acid-adding enzyme</fullName>
    </alternativeName>
    <alternativeName>
        <fullName evidence="7">UDP-N-acetylmuramoyl-L-alanyl-D-glutamate synthetase</fullName>
    </alternativeName>
</protein>
<dbReference type="GO" id="GO:0009252">
    <property type="term" value="P:peptidoglycan biosynthetic process"/>
    <property type="evidence" value="ECO:0007669"/>
    <property type="project" value="UniProtKB-UniRule"/>
</dbReference>
<accession>A0A085VZV5</accession>
<keyword evidence="3 7" id="KW-0963">Cytoplasm</keyword>
<keyword evidence="7 8" id="KW-0961">Cell wall biogenesis/degradation</keyword>
<reference evidence="11 12" key="1">
    <citation type="submission" date="2014-04" db="EMBL/GenBank/DDBJ databases">
        <title>Genome assembly of Hyalangium minutum DSM 14724.</title>
        <authorList>
            <person name="Sharma G."/>
            <person name="Subramanian S."/>
        </authorList>
    </citation>
    <scope>NUCLEOTIDE SEQUENCE [LARGE SCALE GENOMIC DNA]</scope>
    <source>
        <strain evidence="11 12">DSM 14724</strain>
    </source>
</reference>
<dbReference type="InterPro" id="IPR036565">
    <property type="entry name" value="Mur-like_cat_sf"/>
</dbReference>
<organism evidence="11 12">
    <name type="scientific">Hyalangium minutum</name>
    <dbReference type="NCBI Taxonomy" id="394096"/>
    <lineage>
        <taxon>Bacteria</taxon>
        <taxon>Pseudomonadati</taxon>
        <taxon>Myxococcota</taxon>
        <taxon>Myxococcia</taxon>
        <taxon>Myxococcales</taxon>
        <taxon>Cystobacterineae</taxon>
        <taxon>Archangiaceae</taxon>
        <taxon>Hyalangium</taxon>
    </lineage>
</organism>
<dbReference type="Pfam" id="PF08245">
    <property type="entry name" value="Mur_ligase_M"/>
    <property type="match status" value="1"/>
</dbReference>
<evidence type="ECO:0000256" key="8">
    <source>
        <dbReference type="RuleBase" id="RU003664"/>
    </source>
</evidence>
<dbReference type="InterPro" id="IPR013221">
    <property type="entry name" value="Mur_ligase_cen"/>
</dbReference>
<comment type="subcellular location">
    <subcellularLocation>
        <location evidence="1 7 8">Cytoplasm</location>
    </subcellularLocation>
</comment>
<evidence type="ECO:0000256" key="5">
    <source>
        <dbReference type="ARBA" id="ARBA00022741"/>
    </source>
</evidence>
<evidence type="ECO:0000256" key="3">
    <source>
        <dbReference type="ARBA" id="ARBA00022490"/>
    </source>
</evidence>
<dbReference type="EC" id="6.3.2.9" evidence="7 8"/>
<dbReference type="RefSeq" id="WP_044198539.1">
    <property type="nucleotide sequence ID" value="NZ_JMCB01000026.1"/>
</dbReference>
<evidence type="ECO:0000256" key="2">
    <source>
        <dbReference type="ARBA" id="ARBA00004752"/>
    </source>
</evidence>
<dbReference type="InterPro" id="IPR004101">
    <property type="entry name" value="Mur_ligase_C"/>
</dbReference>
<dbReference type="Pfam" id="PF21799">
    <property type="entry name" value="MurD-like_N"/>
    <property type="match status" value="1"/>
</dbReference>
<keyword evidence="7 8" id="KW-0133">Cell shape</keyword>
<keyword evidence="5 7" id="KW-0547">Nucleotide-binding</keyword>
<keyword evidence="12" id="KW-1185">Reference proteome</keyword>
<comment type="similarity">
    <text evidence="7">Belongs to the MurCDEF family.</text>
</comment>
<comment type="caution">
    <text evidence="11">The sequence shown here is derived from an EMBL/GenBank/DDBJ whole genome shotgun (WGS) entry which is preliminary data.</text>
</comment>
<feature type="domain" description="Mur ligase C-terminal" evidence="9">
    <location>
        <begin position="320"/>
        <end position="432"/>
    </location>
</feature>
<dbReference type="Pfam" id="PF02875">
    <property type="entry name" value="Mur_ligase_C"/>
    <property type="match status" value="1"/>
</dbReference>